<dbReference type="SUPFAM" id="SSF56784">
    <property type="entry name" value="HAD-like"/>
    <property type="match status" value="1"/>
</dbReference>
<reference evidence="1" key="1">
    <citation type="submission" date="2023-07" db="EMBL/GenBank/DDBJ databases">
        <title>draft genome sequence of fig (Ficus carica).</title>
        <authorList>
            <person name="Takahashi T."/>
            <person name="Nishimura K."/>
        </authorList>
    </citation>
    <scope>NUCLEOTIDE SEQUENCE</scope>
</reference>
<dbReference type="InterPro" id="IPR036412">
    <property type="entry name" value="HAD-like_sf"/>
</dbReference>
<dbReference type="EMBL" id="BTGU01000005">
    <property type="protein sequence ID" value="GMN35974.1"/>
    <property type="molecule type" value="Genomic_DNA"/>
</dbReference>
<dbReference type="Gene3D" id="3.40.50.1000">
    <property type="entry name" value="HAD superfamily/HAD-like"/>
    <property type="match status" value="1"/>
</dbReference>
<gene>
    <name evidence="1" type="ORF">TIFTF001_005673</name>
</gene>
<dbReference type="Proteomes" id="UP001187192">
    <property type="component" value="Unassembled WGS sequence"/>
</dbReference>
<sequence length="95" mass="10714">MANDVVVVVFDLDKTIIDCDSDNWVVDELGFNELFTHLLPLMPLNSLTDRMMMELHSQGKTIHDTEECLKRTPIDTAVISAIKSAYAFGCDLRIL</sequence>
<dbReference type="GO" id="GO:0016791">
    <property type="term" value="F:phosphatase activity"/>
    <property type="evidence" value="ECO:0007669"/>
    <property type="project" value="InterPro"/>
</dbReference>
<dbReference type="PANTHER" id="PTHR20889">
    <property type="entry name" value="PHOSPHATASE, ORPHAN 1, 2"/>
    <property type="match status" value="1"/>
</dbReference>
<dbReference type="AlphaFoldDB" id="A0AA87ZM63"/>
<protein>
    <submittedName>
        <fullName evidence="1">Uncharacterized protein</fullName>
    </submittedName>
</protein>
<comment type="caution">
    <text evidence="1">The sequence shown here is derived from an EMBL/GenBank/DDBJ whole genome shotgun (WGS) entry which is preliminary data.</text>
</comment>
<name>A0AA87ZM63_FICCA</name>
<dbReference type="InterPro" id="IPR023214">
    <property type="entry name" value="HAD_sf"/>
</dbReference>
<evidence type="ECO:0000313" key="1">
    <source>
        <dbReference type="EMBL" id="GMN35974.1"/>
    </source>
</evidence>
<proteinExistence type="predicted"/>
<organism evidence="1 2">
    <name type="scientific">Ficus carica</name>
    <name type="common">Common fig</name>
    <dbReference type="NCBI Taxonomy" id="3494"/>
    <lineage>
        <taxon>Eukaryota</taxon>
        <taxon>Viridiplantae</taxon>
        <taxon>Streptophyta</taxon>
        <taxon>Embryophyta</taxon>
        <taxon>Tracheophyta</taxon>
        <taxon>Spermatophyta</taxon>
        <taxon>Magnoliopsida</taxon>
        <taxon>eudicotyledons</taxon>
        <taxon>Gunneridae</taxon>
        <taxon>Pentapetalae</taxon>
        <taxon>rosids</taxon>
        <taxon>fabids</taxon>
        <taxon>Rosales</taxon>
        <taxon>Moraceae</taxon>
        <taxon>Ficeae</taxon>
        <taxon>Ficus</taxon>
    </lineage>
</organism>
<keyword evidence="2" id="KW-1185">Reference proteome</keyword>
<evidence type="ECO:0000313" key="2">
    <source>
        <dbReference type="Proteomes" id="UP001187192"/>
    </source>
</evidence>
<accession>A0AA87ZM63</accession>
<dbReference type="PANTHER" id="PTHR20889:SF22">
    <property type="entry name" value="INORGANIC PYROPHOSPHATASE 2"/>
    <property type="match status" value="1"/>
</dbReference>
<dbReference type="InterPro" id="IPR016965">
    <property type="entry name" value="Pase_PHOSPHO-typ"/>
</dbReference>
<dbReference type="Pfam" id="PF06888">
    <property type="entry name" value="Put_Phosphatase"/>
    <property type="match status" value="1"/>
</dbReference>